<dbReference type="PROSITE" id="PS51186">
    <property type="entry name" value="GNAT"/>
    <property type="match status" value="1"/>
</dbReference>
<proteinExistence type="predicted"/>
<name>A0A2N7BJG7_9VIBR</name>
<evidence type="ECO:0000313" key="3">
    <source>
        <dbReference type="Proteomes" id="UP000235778"/>
    </source>
</evidence>
<dbReference type="InterPro" id="IPR016181">
    <property type="entry name" value="Acyl_CoA_acyltransferase"/>
</dbReference>
<dbReference type="SUPFAM" id="SSF55729">
    <property type="entry name" value="Acyl-CoA N-acyltransferases (Nat)"/>
    <property type="match status" value="1"/>
</dbReference>
<reference evidence="3" key="1">
    <citation type="submission" date="2016-07" db="EMBL/GenBank/DDBJ databases">
        <title>Nontailed viruses are major unrecognized killers of bacteria in the ocean.</title>
        <authorList>
            <person name="Kauffman K."/>
            <person name="Hussain F."/>
            <person name="Yang J."/>
            <person name="Arevalo P."/>
            <person name="Brown J."/>
            <person name="Cutler M."/>
            <person name="Kelly L."/>
            <person name="Polz M.F."/>
        </authorList>
    </citation>
    <scope>NUCLEOTIDE SEQUENCE [LARGE SCALE GENOMIC DNA]</scope>
    <source>
        <strain evidence="3">10N.286.55.C1</strain>
    </source>
</reference>
<dbReference type="AlphaFoldDB" id="A0A2N7BJG7"/>
<gene>
    <name evidence="2" type="ORF">BCV30_18570</name>
</gene>
<evidence type="ECO:0000313" key="2">
    <source>
        <dbReference type="EMBL" id="PME56762.1"/>
    </source>
</evidence>
<accession>A0A2N7BJG7</accession>
<protein>
    <submittedName>
        <fullName evidence="2">Histone acetyltransferase</fullName>
    </submittedName>
</protein>
<dbReference type="Pfam" id="PF00583">
    <property type="entry name" value="Acetyltransf_1"/>
    <property type="match status" value="1"/>
</dbReference>
<dbReference type="Gene3D" id="3.40.630.30">
    <property type="match status" value="1"/>
</dbReference>
<sequence>MQVKPVSNSEFEALFDCVKQGIFIHVDKTFGWDDDFQRQRLINDYHPSWFHWIYHKSERVGLVCFKPYGNAYHVHLLIIFPQYQDQSLGKKVMSRIHEKAHQEQRNQVTLSSFRSNIRAISFYQSLGYQIVDDNDEDFVGMALYLTNLLQTDS</sequence>
<dbReference type="Proteomes" id="UP000235778">
    <property type="component" value="Unassembled WGS sequence"/>
</dbReference>
<organism evidence="2 3">
    <name type="scientific">Vibrio lentus</name>
    <dbReference type="NCBI Taxonomy" id="136468"/>
    <lineage>
        <taxon>Bacteria</taxon>
        <taxon>Pseudomonadati</taxon>
        <taxon>Pseudomonadota</taxon>
        <taxon>Gammaproteobacteria</taxon>
        <taxon>Vibrionales</taxon>
        <taxon>Vibrionaceae</taxon>
        <taxon>Vibrio</taxon>
    </lineage>
</organism>
<dbReference type="EMBL" id="MCSI01000171">
    <property type="protein sequence ID" value="PME56762.1"/>
    <property type="molecule type" value="Genomic_DNA"/>
</dbReference>
<dbReference type="CDD" id="cd04301">
    <property type="entry name" value="NAT_SF"/>
    <property type="match status" value="1"/>
</dbReference>
<feature type="domain" description="N-acetyltransferase" evidence="1">
    <location>
        <begin position="9"/>
        <end position="146"/>
    </location>
</feature>
<comment type="caution">
    <text evidence="2">The sequence shown here is derived from an EMBL/GenBank/DDBJ whole genome shotgun (WGS) entry which is preliminary data.</text>
</comment>
<evidence type="ECO:0000259" key="1">
    <source>
        <dbReference type="PROSITE" id="PS51186"/>
    </source>
</evidence>
<keyword evidence="2" id="KW-0808">Transferase</keyword>
<dbReference type="GO" id="GO:0016747">
    <property type="term" value="F:acyltransferase activity, transferring groups other than amino-acyl groups"/>
    <property type="evidence" value="ECO:0007669"/>
    <property type="project" value="InterPro"/>
</dbReference>
<dbReference type="InterPro" id="IPR000182">
    <property type="entry name" value="GNAT_dom"/>
</dbReference>